<evidence type="ECO:0000313" key="9">
    <source>
        <dbReference type="Proteomes" id="UP000569329"/>
    </source>
</evidence>
<dbReference type="InterPro" id="IPR011020">
    <property type="entry name" value="HTTM-like"/>
</dbReference>
<keyword evidence="4 6" id="KW-0472">Membrane</keyword>
<evidence type="ECO:0000256" key="3">
    <source>
        <dbReference type="ARBA" id="ARBA00022989"/>
    </source>
</evidence>
<evidence type="ECO:0000259" key="7">
    <source>
        <dbReference type="SMART" id="SM00752"/>
    </source>
</evidence>
<name>A0A839E3E5_9PSEU</name>
<evidence type="ECO:0000256" key="6">
    <source>
        <dbReference type="SAM" id="Phobius"/>
    </source>
</evidence>
<dbReference type="PANTHER" id="PTHR39535:SF2">
    <property type="entry name" value="HTTM DOMAIN-CONTAINING PROTEIN"/>
    <property type="match status" value="1"/>
</dbReference>
<dbReference type="RefSeq" id="WP_182546726.1">
    <property type="nucleotide sequence ID" value="NZ_JACGWZ010000008.1"/>
</dbReference>
<evidence type="ECO:0000256" key="4">
    <source>
        <dbReference type="ARBA" id="ARBA00023136"/>
    </source>
</evidence>
<evidence type="ECO:0000256" key="2">
    <source>
        <dbReference type="ARBA" id="ARBA00022692"/>
    </source>
</evidence>
<keyword evidence="3 6" id="KW-1133">Transmembrane helix</keyword>
<keyword evidence="9" id="KW-1185">Reference proteome</keyword>
<feature type="transmembrane region" description="Helical" evidence="6">
    <location>
        <begin position="226"/>
        <end position="253"/>
    </location>
</feature>
<dbReference type="AlphaFoldDB" id="A0A839E3E5"/>
<dbReference type="InterPro" id="IPR052964">
    <property type="entry name" value="Sporulation_signal_mat"/>
</dbReference>
<sequence length="357" mass="38470">MLNYLVRQFSQFIREPSRLPVPWGPAYGAARTFLALGVAGTLIFSSDETLFHPVAQFGSYPKCDGISGGSLFCLVPSDSHNIWRFVAAGILLVVASGWRPRVTALPHAWITFSFHTSISIPDGGDQVSMILAILLLPVALTDPRKWHWNRQHGLDGESGTPWKNNAVQVSAVIGVTGLVLARLQVVGIYFQSGLAKLAVPEWVDGTALYYWINSPTFGASPWLRPLLSWIVEVPVGVALLTWLPLVLELALALSVLNSSRRLRAILLPLGVTFHALIAVVMGLWSFAAAMTGALLLLLVPIGGPVSQLYHGPSRDSGPDPSSEEASTTAVRGEPEDITSDDRDPSSTSQPGAKQPQN</sequence>
<feature type="region of interest" description="Disordered" evidence="5">
    <location>
        <begin position="309"/>
        <end position="357"/>
    </location>
</feature>
<feature type="domain" description="HTTM-like" evidence="7">
    <location>
        <begin position="18"/>
        <end position="302"/>
    </location>
</feature>
<dbReference type="SMART" id="SM00752">
    <property type="entry name" value="HTTM"/>
    <property type="match status" value="1"/>
</dbReference>
<dbReference type="PANTHER" id="PTHR39535">
    <property type="entry name" value="SPORULATION-DELAYING PROTEIN SDPB"/>
    <property type="match status" value="1"/>
</dbReference>
<keyword evidence="2 6" id="KW-0812">Transmembrane</keyword>
<comment type="caution">
    <text evidence="8">The sequence shown here is derived from an EMBL/GenBank/DDBJ whole genome shotgun (WGS) entry which is preliminary data.</text>
</comment>
<evidence type="ECO:0000256" key="1">
    <source>
        <dbReference type="ARBA" id="ARBA00004127"/>
    </source>
</evidence>
<protein>
    <submittedName>
        <fullName evidence="8">Antimicrobial peptide system SdpB family protein</fullName>
    </submittedName>
</protein>
<dbReference type="InterPro" id="IPR023894">
    <property type="entry name" value="Sporulation_SdpB"/>
</dbReference>
<gene>
    <name evidence="8" type="ORF">FHX42_004966</name>
</gene>
<evidence type="ECO:0000256" key="5">
    <source>
        <dbReference type="SAM" id="MobiDB-lite"/>
    </source>
</evidence>
<dbReference type="NCBIfam" id="TIGR04033">
    <property type="entry name" value="export_SdpB"/>
    <property type="match status" value="1"/>
</dbReference>
<accession>A0A839E3E5</accession>
<evidence type="ECO:0000313" key="8">
    <source>
        <dbReference type="EMBL" id="MBA8827570.1"/>
    </source>
</evidence>
<dbReference type="GO" id="GO:0012505">
    <property type="term" value="C:endomembrane system"/>
    <property type="evidence" value="ECO:0007669"/>
    <property type="project" value="UniProtKB-SubCell"/>
</dbReference>
<organism evidence="8 9">
    <name type="scientific">Halosaccharopolyspora lacisalsi</name>
    <dbReference type="NCBI Taxonomy" id="1000566"/>
    <lineage>
        <taxon>Bacteria</taxon>
        <taxon>Bacillati</taxon>
        <taxon>Actinomycetota</taxon>
        <taxon>Actinomycetes</taxon>
        <taxon>Pseudonocardiales</taxon>
        <taxon>Pseudonocardiaceae</taxon>
        <taxon>Halosaccharopolyspora</taxon>
    </lineage>
</organism>
<reference evidence="8 9" key="1">
    <citation type="submission" date="2020-07" db="EMBL/GenBank/DDBJ databases">
        <title>Sequencing the genomes of 1000 actinobacteria strains.</title>
        <authorList>
            <person name="Klenk H.-P."/>
        </authorList>
    </citation>
    <scope>NUCLEOTIDE SEQUENCE [LARGE SCALE GENOMIC DNA]</scope>
    <source>
        <strain evidence="8 9">DSM 45975</strain>
    </source>
</reference>
<feature type="transmembrane region" description="Helical" evidence="6">
    <location>
        <begin position="265"/>
        <end position="284"/>
    </location>
</feature>
<dbReference type="Proteomes" id="UP000569329">
    <property type="component" value="Unassembled WGS sequence"/>
</dbReference>
<dbReference type="EMBL" id="JACGWZ010000008">
    <property type="protein sequence ID" value="MBA8827570.1"/>
    <property type="molecule type" value="Genomic_DNA"/>
</dbReference>
<comment type="subcellular location">
    <subcellularLocation>
        <location evidence="1">Endomembrane system</location>
        <topology evidence="1">Multi-pass membrane protein</topology>
    </subcellularLocation>
</comment>
<proteinExistence type="predicted"/>
<feature type="compositionally biased region" description="Polar residues" evidence="5">
    <location>
        <begin position="345"/>
        <end position="357"/>
    </location>
</feature>